<reference evidence="4 5" key="1">
    <citation type="journal article" date="2020" name="IScience">
        <title>Genome Sequencing of the Endangered Kingdonia uniflora (Circaeasteraceae, Ranunculales) Reveals Potential Mechanisms of Evolutionary Specialization.</title>
        <authorList>
            <person name="Sun Y."/>
            <person name="Deng T."/>
            <person name="Zhang A."/>
            <person name="Moore M.J."/>
            <person name="Landis J.B."/>
            <person name="Lin N."/>
            <person name="Zhang H."/>
            <person name="Zhang X."/>
            <person name="Huang J."/>
            <person name="Zhang X."/>
            <person name="Sun H."/>
            <person name="Wang H."/>
        </authorList>
    </citation>
    <scope>NUCLEOTIDE SEQUENCE [LARGE SCALE GENOMIC DNA]</scope>
    <source>
        <strain evidence="4">TB1705</strain>
        <tissue evidence="4">Leaf</tissue>
    </source>
</reference>
<dbReference type="EMBL" id="JACGCM010002715">
    <property type="protein sequence ID" value="KAF6136402.1"/>
    <property type="molecule type" value="Genomic_DNA"/>
</dbReference>
<evidence type="ECO:0000313" key="5">
    <source>
        <dbReference type="Proteomes" id="UP000541444"/>
    </source>
</evidence>
<dbReference type="Pfam" id="PF11559">
    <property type="entry name" value="ADIP"/>
    <property type="match status" value="1"/>
</dbReference>
<comment type="similarity">
    <text evidence="1">Belongs to the ADIP family.</text>
</comment>
<dbReference type="OrthoDB" id="312015at2759"/>
<evidence type="ECO:0000256" key="2">
    <source>
        <dbReference type="ARBA" id="ARBA00023054"/>
    </source>
</evidence>
<evidence type="ECO:0000256" key="1">
    <source>
        <dbReference type="ARBA" id="ARBA00009291"/>
    </source>
</evidence>
<dbReference type="PANTHER" id="PTHR47057:SF1">
    <property type="entry name" value="AFADIN_ALPHA-ACTININ-BINDING PROTEIN"/>
    <property type="match status" value="1"/>
</dbReference>
<proteinExistence type="inferred from homology"/>
<dbReference type="Proteomes" id="UP000541444">
    <property type="component" value="Unassembled WGS sequence"/>
</dbReference>
<dbReference type="AlphaFoldDB" id="A0A7J7L1F7"/>
<keyword evidence="2 3" id="KW-0175">Coiled coil</keyword>
<dbReference type="InterPro" id="IPR021622">
    <property type="entry name" value="Afadin/alpha-actinin-bd"/>
</dbReference>
<name>A0A7J7L1F7_9MAGN</name>
<sequence>MASVTTEFDLRTSSQSGFGLGTGLGEYTFADAGNLEHCIKYLNQTLVTFGFPASLDLFANDPVSIARTCNVYTRWCNKDREILSSESLRMSSDRGRQSTRTYKAMIILVSDMSRLETKVERLDAQLIAKDRELATITRKEAKAAAAFKAQIEKLQQERDEFQRMVIGNQFFDNSTASADSTNTRDEEKEKEYIKLQVRPIPLYLTSLRETKSSVDGEKEGVQVRHGDSEFTSERRAPAWTWNGKKADSDFYKMIVDAYEVKKQELMAENEQLRALLRSMQMDMRDFLNAPNGLAKQTTAVNERPDADPHNLRWVARRSGWFNFKMLKRSRVTSEASERELELEAQLVEARSIIQEQASIMSKQLAKSERPRRGDIRLDSNRGSILSSPSEGYFNSVSSRFYHNGRRVPFKWESQPGKPINPQVSPFPPLSPPPAVQNLFIPPSPCNNTMKVPLVHLLLGFGKRAENQHRKRIMQEG</sequence>
<evidence type="ECO:0000256" key="3">
    <source>
        <dbReference type="SAM" id="Coils"/>
    </source>
</evidence>
<dbReference type="PANTHER" id="PTHR47057">
    <property type="entry name" value="AFADIN/ALPHA-ACTININ-BINDING"/>
    <property type="match status" value="1"/>
</dbReference>
<evidence type="ECO:0000313" key="4">
    <source>
        <dbReference type="EMBL" id="KAF6136402.1"/>
    </source>
</evidence>
<keyword evidence="5" id="KW-1185">Reference proteome</keyword>
<gene>
    <name evidence="4" type="ORF">GIB67_006642</name>
</gene>
<accession>A0A7J7L1F7</accession>
<protein>
    <submittedName>
        <fullName evidence="4">Uncharacterized protein</fullName>
    </submittedName>
</protein>
<organism evidence="4 5">
    <name type="scientific">Kingdonia uniflora</name>
    <dbReference type="NCBI Taxonomy" id="39325"/>
    <lineage>
        <taxon>Eukaryota</taxon>
        <taxon>Viridiplantae</taxon>
        <taxon>Streptophyta</taxon>
        <taxon>Embryophyta</taxon>
        <taxon>Tracheophyta</taxon>
        <taxon>Spermatophyta</taxon>
        <taxon>Magnoliopsida</taxon>
        <taxon>Ranunculales</taxon>
        <taxon>Circaeasteraceae</taxon>
        <taxon>Kingdonia</taxon>
    </lineage>
</organism>
<feature type="coiled-coil region" evidence="3">
    <location>
        <begin position="112"/>
        <end position="164"/>
    </location>
</feature>
<comment type="caution">
    <text evidence="4">The sequence shown here is derived from an EMBL/GenBank/DDBJ whole genome shotgun (WGS) entry which is preliminary data.</text>
</comment>
<feature type="coiled-coil region" evidence="3">
    <location>
        <begin position="255"/>
        <end position="282"/>
    </location>
</feature>